<comment type="caution">
    <text evidence="1">The sequence shown here is derived from an EMBL/GenBank/DDBJ whole genome shotgun (WGS) entry which is preliminary data.</text>
</comment>
<evidence type="ECO:0000313" key="1">
    <source>
        <dbReference type="EMBL" id="GFH40737.1"/>
    </source>
</evidence>
<accession>A0A6A0BA84</accession>
<dbReference type="AlphaFoldDB" id="A0A6A0BA84"/>
<proteinExistence type="predicted"/>
<dbReference type="Proteomes" id="UP000475928">
    <property type="component" value="Unassembled WGS sequence"/>
</dbReference>
<evidence type="ECO:0000313" key="2">
    <source>
        <dbReference type="Proteomes" id="UP000475928"/>
    </source>
</evidence>
<name>A0A6A0BA84_9LACT</name>
<dbReference type="EMBL" id="BLLH01000005">
    <property type="protein sequence ID" value="GFH40737.1"/>
    <property type="molecule type" value="Genomic_DNA"/>
</dbReference>
<gene>
    <name evidence="1" type="ORF">Hs20B_11350</name>
</gene>
<protein>
    <submittedName>
        <fullName evidence="1">Uncharacterized protein</fullName>
    </submittedName>
</protein>
<organism evidence="1 2">
    <name type="scientific">Pseudolactococcus insecticola</name>
    <dbReference type="NCBI Taxonomy" id="2709158"/>
    <lineage>
        <taxon>Bacteria</taxon>
        <taxon>Bacillati</taxon>
        <taxon>Bacillota</taxon>
        <taxon>Bacilli</taxon>
        <taxon>Lactobacillales</taxon>
        <taxon>Streptococcaceae</taxon>
        <taxon>Pseudolactococcus</taxon>
    </lineage>
</organism>
<sequence>MRFPKGFSGKGVVNHELNDYIAIYIDPKTGEKIKTKSVKAAFRKTGSHLTPKDLREDRR</sequence>
<keyword evidence="2" id="KW-1185">Reference proteome</keyword>
<reference evidence="1 2" key="1">
    <citation type="submission" date="2020-02" db="EMBL/GenBank/DDBJ databases">
        <title>Draft genome sequence of Lactococcus sp. Hs20B0-1.</title>
        <authorList>
            <person name="Noda S."/>
            <person name="Yuki M."/>
            <person name="Ohkuma M."/>
        </authorList>
    </citation>
    <scope>NUCLEOTIDE SEQUENCE [LARGE SCALE GENOMIC DNA]</scope>
    <source>
        <strain evidence="1 2">Hs20B0-1</strain>
    </source>
</reference>